<gene>
    <name evidence="20" type="ORF">BDV30DRAFT_232803</name>
</gene>
<sequence>MPPNPEFKHALQQITQQFRAPISYSIAYGSGVFPQTTNKTSSNPQLHPNPPPAIKKAQKAHPKMIDFIFGISDANTWHTINLQQHPHHYPPLLRSLGPHAISKCQENFGAGVYFHPFITVNGTLIKYGVVNLESLRRDLVSWNTLYLAGRMQKPVMVLQDNAAIRDAGRVNLISALRTALLLLHGRFTEWELYATLAGLSYMGDPRMVVGGDDPGNLRALLGGRLERFRGCMGA</sequence>
<dbReference type="PANTHER" id="PTHR13619">
    <property type="entry name" value="PHOSPHATIDATE CYTIDYLYLTRANSFERASE, MITOCHONDRIAL"/>
    <property type="match status" value="1"/>
</dbReference>
<evidence type="ECO:0000313" key="20">
    <source>
        <dbReference type="EMBL" id="KAB8279671.1"/>
    </source>
</evidence>
<comment type="cofactor">
    <cofactor evidence="1">
        <name>Mg(2+)</name>
        <dbReference type="ChEBI" id="CHEBI:18420"/>
    </cofactor>
</comment>
<dbReference type="GO" id="GO:0032049">
    <property type="term" value="P:cardiolipin biosynthetic process"/>
    <property type="evidence" value="ECO:0007669"/>
    <property type="project" value="InterPro"/>
</dbReference>
<dbReference type="GO" id="GO:0016024">
    <property type="term" value="P:CDP-diacylglycerol biosynthetic process"/>
    <property type="evidence" value="ECO:0007669"/>
    <property type="project" value="UniProtKB-UniPathway"/>
</dbReference>
<dbReference type="UniPathway" id="UPA00557">
    <property type="reaction ID" value="UER00614"/>
</dbReference>
<keyword evidence="10" id="KW-0548">Nucleotidyltransferase</keyword>
<evidence type="ECO:0000256" key="2">
    <source>
        <dbReference type="ARBA" id="ARBA00004443"/>
    </source>
</evidence>
<evidence type="ECO:0000256" key="12">
    <source>
        <dbReference type="ARBA" id="ARBA00022842"/>
    </source>
</evidence>
<keyword evidence="9" id="KW-0808">Transferase</keyword>
<dbReference type="EMBL" id="ML732764">
    <property type="protein sequence ID" value="KAB8279671.1"/>
    <property type="molecule type" value="Genomic_DNA"/>
</dbReference>
<evidence type="ECO:0000256" key="4">
    <source>
        <dbReference type="ARBA" id="ARBA00005189"/>
    </source>
</evidence>
<name>A0A5N6JLA9_9EURO</name>
<keyword evidence="12" id="KW-0460">Magnesium</keyword>
<evidence type="ECO:0000256" key="16">
    <source>
        <dbReference type="ARBA" id="ARBA00023209"/>
    </source>
</evidence>
<organism evidence="20 21">
    <name type="scientific">Aspergillus minisclerotigenes</name>
    <dbReference type="NCBI Taxonomy" id="656917"/>
    <lineage>
        <taxon>Eukaryota</taxon>
        <taxon>Fungi</taxon>
        <taxon>Dikarya</taxon>
        <taxon>Ascomycota</taxon>
        <taxon>Pezizomycotina</taxon>
        <taxon>Eurotiomycetes</taxon>
        <taxon>Eurotiomycetidae</taxon>
        <taxon>Eurotiales</taxon>
        <taxon>Aspergillaceae</taxon>
        <taxon>Aspergillus</taxon>
        <taxon>Aspergillus subgen. Circumdati</taxon>
    </lineage>
</organism>
<dbReference type="InterPro" id="IPR015222">
    <property type="entry name" value="Tam41"/>
</dbReference>
<evidence type="ECO:0000256" key="18">
    <source>
        <dbReference type="ARBA" id="ARBA00029893"/>
    </source>
</evidence>
<dbReference type="GO" id="GO:0004605">
    <property type="term" value="F:phosphatidate cytidylyltransferase activity"/>
    <property type="evidence" value="ECO:0007669"/>
    <property type="project" value="UniProtKB-EC"/>
</dbReference>
<dbReference type="PIRSF" id="PIRSF028840">
    <property type="entry name" value="Mmp37"/>
    <property type="match status" value="1"/>
</dbReference>
<keyword evidence="21" id="KW-1185">Reference proteome</keyword>
<feature type="compositionally biased region" description="Polar residues" evidence="19">
    <location>
        <begin position="37"/>
        <end position="46"/>
    </location>
</feature>
<dbReference type="GO" id="GO:0005743">
    <property type="term" value="C:mitochondrial inner membrane"/>
    <property type="evidence" value="ECO:0007669"/>
    <property type="project" value="UniProtKB-SubCell"/>
</dbReference>
<evidence type="ECO:0000313" key="21">
    <source>
        <dbReference type="Proteomes" id="UP000326289"/>
    </source>
</evidence>
<dbReference type="AlphaFoldDB" id="A0A5N6JLA9"/>
<dbReference type="PANTHER" id="PTHR13619:SF0">
    <property type="entry name" value="PHOSPHATIDATE CYTIDYLYLTRANSFERASE, MITOCHONDRIAL"/>
    <property type="match status" value="1"/>
</dbReference>
<keyword evidence="11" id="KW-0999">Mitochondrion inner membrane</keyword>
<evidence type="ECO:0000256" key="11">
    <source>
        <dbReference type="ARBA" id="ARBA00022792"/>
    </source>
</evidence>
<keyword evidence="14" id="KW-0496">Mitochondrion</keyword>
<accession>A0A5N6JLA9</accession>
<reference evidence="20 21" key="1">
    <citation type="submission" date="2019-04" db="EMBL/GenBank/DDBJ databases">
        <title>Fungal friends and foes A comparative genomics study of 23 Aspergillus species from section Flavi.</title>
        <authorList>
            <consortium name="DOE Joint Genome Institute"/>
            <person name="Kjaerbolling I."/>
            <person name="Vesth T.C."/>
            <person name="Frisvad J.C."/>
            <person name="Nybo J.L."/>
            <person name="Theobald S."/>
            <person name="Kildgaard S."/>
            <person name="Petersen T.I."/>
            <person name="Kuo A."/>
            <person name="Sato A."/>
            <person name="Lyhne E.K."/>
            <person name="Kogle M.E."/>
            <person name="Wiebenga A."/>
            <person name="Kun R.S."/>
            <person name="Lubbers R.J."/>
            <person name="Makela M.R."/>
            <person name="Barry K."/>
            <person name="Chovatia M."/>
            <person name="Clum A."/>
            <person name="Daum C."/>
            <person name="Haridas S."/>
            <person name="He G."/>
            <person name="LaButti K."/>
            <person name="Lipzen A."/>
            <person name="Mondo S."/>
            <person name="Pangilinan J."/>
            <person name="Riley R."/>
            <person name="Salamov A."/>
            <person name="Simmons B.A."/>
            <person name="Magnuson J.K."/>
            <person name="Henrissat B."/>
            <person name="Mortensen U.H."/>
            <person name="Larsen T.O."/>
            <person name="De vries R.P."/>
            <person name="Grigoriev I.V."/>
            <person name="Machida M."/>
            <person name="Baker S.E."/>
            <person name="Andersen M.R."/>
        </authorList>
    </citation>
    <scope>NUCLEOTIDE SEQUENCE [LARGE SCALE GENOMIC DNA]</scope>
    <source>
        <strain evidence="20 21">CBS 117635</strain>
    </source>
</reference>
<evidence type="ECO:0000256" key="6">
    <source>
        <dbReference type="ARBA" id="ARBA00012487"/>
    </source>
</evidence>
<keyword evidence="15" id="KW-0472">Membrane</keyword>
<evidence type="ECO:0000256" key="15">
    <source>
        <dbReference type="ARBA" id="ARBA00023136"/>
    </source>
</evidence>
<evidence type="ECO:0000256" key="8">
    <source>
        <dbReference type="ARBA" id="ARBA00022516"/>
    </source>
</evidence>
<keyword evidence="13" id="KW-0443">Lipid metabolism</keyword>
<evidence type="ECO:0000256" key="17">
    <source>
        <dbReference type="ARBA" id="ARBA00023264"/>
    </source>
</evidence>
<evidence type="ECO:0000256" key="10">
    <source>
        <dbReference type="ARBA" id="ARBA00022695"/>
    </source>
</evidence>
<comment type="subcellular location">
    <subcellularLocation>
        <location evidence="2">Mitochondrion inner membrane</location>
        <topology evidence="2">Peripheral membrane protein</topology>
        <orientation evidence="2">Matrix side</orientation>
    </subcellularLocation>
</comment>
<keyword evidence="16" id="KW-0594">Phospholipid biosynthesis</keyword>
<comment type="similarity">
    <text evidence="5">Belongs to the TAM41 family.</text>
</comment>
<evidence type="ECO:0000256" key="3">
    <source>
        <dbReference type="ARBA" id="ARBA00005119"/>
    </source>
</evidence>
<proteinExistence type="inferred from homology"/>
<comment type="pathway">
    <text evidence="3">Phospholipid metabolism; CDP-diacylglycerol biosynthesis; CDP-diacylglycerol from sn-glycerol 3-phosphate: step 3/3.</text>
</comment>
<evidence type="ECO:0000256" key="9">
    <source>
        <dbReference type="ARBA" id="ARBA00022679"/>
    </source>
</evidence>
<dbReference type="Proteomes" id="UP000326289">
    <property type="component" value="Unassembled WGS sequence"/>
</dbReference>
<evidence type="ECO:0000256" key="5">
    <source>
        <dbReference type="ARBA" id="ARBA00005458"/>
    </source>
</evidence>
<keyword evidence="17" id="KW-1208">Phospholipid metabolism</keyword>
<feature type="region of interest" description="Disordered" evidence="19">
    <location>
        <begin position="37"/>
        <end position="56"/>
    </location>
</feature>
<dbReference type="EC" id="2.7.7.41" evidence="6"/>
<comment type="pathway">
    <text evidence="4">Lipid metabolism.</text>
</comment>
<dbReference type="Pfam" id="PF09139">
    <property type="entry name" value="Tam41_Mmp37"/>
    <property type="match status" value="1"/>
</dbReference>
<evidence type="ECO:0000256" key="7">
    <source>
        <dbReference type="ARBA" id="ARBA00018337"/>
    </source>
</evidence>
<evidence type="ECO:0000256" key="13">
    <source>
        <dbReference type="ARBA" id="ARBA00023098"/>
    </source>
</evidence>
<keyword evidence="8" id="KW-0444">Lipid biosynthesis</keyword>
<protein>
    <recommendedName>
        <fullName evidence="7">Phosphatidate cytidylyltransferase, mitochondrial</fullName>
        <ecNumber evidence="6">2.7.7.41</ecNumber>
    </recommendedName>
    <alternativeName>
        <fullName evidence="18">CDP-diacylglycerol synthase</fullName>
    </alternativeName>
</protein>
<evidence type="ECO:0000256" key="1">
    <source>
        <dbReference type="ARBA" id="ARBA00001946"/>
    </source>
</evidence>
<evidence type="ECO:0000256" key="14">
    <source>
        <dbReference type="ARBA" id="ARBA00023128"/>
    </source>
</evidence>
<evidence type="ECO:0000256" key="19">
    <source>
        <dbReference type="SAM" id="MobiDB-lite"/>
    </source>
</evidence>